<dbReference type="GO" id="GO:0006227">
    <property type="term" value="P:dUDP biosynthetic process"/>
    <property type="evidence" value="ECO:0007669"/>
    <property type="project" value="TreeGrafter"/>
</dbReference>
<proteinExistence type="inferred from homology"/>
<evidence type="ECO:0000256" key="7">
    <source>
        <dbReference type="ARBA" id="ARBA00022777"/>
    </source>
</evidence>
<reference evidence="14" key="1">
    <citation type="submission" date="2017-09" db="EMBL/GenBank/DDBJ databases">
        <title>Depth-based differentiation of microbial function through sediment-hosted aquifers and enrichment of novel symbionts in the deep terrestrial subsurface.</title>
        <authorList>
            <person name="Probst A.J."/>
            <person name="Ladd B."/>
            <person name="Jarett J.K."/>
            <person name="Geller-Mcgrath D.E."/>
            <person name="Sieber C.M.K."/>
            <person name="Emerson J.B."/>
            <person name="Anantharaman K."/>
            <person name="Thomas B.C."/>
            <person name="Malmstrom R."/>
            <person name="Stieglmeier M."/>
            <person name="Klingl A."/>
            <person name="Woyke T."/>
            <person name="Ryan C.M."/>
            <person name="Banfield J.F."/>
        </authorList>
    </citation>
    <scope>NUCLEOTIDE SEQUENCE [LARGE SCALE GENOMIC DNA]</scope>
</reference>
<evidence type="ECO:0000256" key="9">
    <source>
        <dbReference type="ARBA" id="ARBA00048743"/>
    </source>
</evidence>
<dbReference type="NCBIfam" id="TIGR00041">
    <property type="entry name" value="DTMP_kinase"/>
    <property type="match status" value="1"/>
</dbReference>
<evidence type="ECO:0000256" key="11">
    <source>
        <dbReference type="HAMAP-Rule" id="MF_00165"/>
    </source>
</evidence>
<comment type="catalytic activity">
    <reaction evidence="9 11">
        <text>dTMP + ATP = dTDP + ADP</text>
        <dbReference type="Rhea" id="RHEA:13517"/>
        <dbReference type="ChEBI" id="CHEBI:30616"/>
        <dbReference type="ChEBI" id="CHEBI:58369"/>
        <dbReference type="ChEBI" id="CHEBI:63528"/>
        <dbReference type="ChEBI" id="CHEBI:456216"/>
        <dbReference type="EC" id="2.7.4.9"/>
    </reaction>
</comment>
<evidence type="ECO:0000313" key="13">
    <source>
        <dbReference type="EMBL" id="PJE69370.1"/>
    </source>
</evidence>
<evidence type="ECO:0000256" key="2">
    <source>
        <dbReference type="ARBA" id="ARBA00012980"/>
    </source>
</evidence>
<dbReference type="EC" id="2.7.4.9" evidence="2 11"/>
<dbReference type="Gene3D" id="3.40.50.300">
    <property type="entry name" value="P-loop containing nucleotide triphosphate hydrolases"/>
    <property type="match status" value="1"/>
</dbReference>
<comment type="caution">
    <text evidence="13">The sequence shown here is derived from an EMBL/GenBank/DDBJ whole genome shotgun (WGS) entry which is preliminary data.</text>
</comment>
<dbReference type="AlphaFoldDB" id="A0A2M8L699"/>
<dbReference type="CDD" id="cd01672">
    <property type="entry name" value="TMPK"/>
    <property type="match status" value="1"/>
</dbReference>
<organism evidence="13 14">
    <name type="scientific">Candidatus Shapirobacteria bacterium CG10_big_fil_rev_8_21_14_0_10_38_14</name>
    <dbReference type="NCBI Taxonomy" id="1974483"/>
    <lineage>
        <taxon>Bacteria</taxon>
        <taxon>Candidatus Shapironibacteriota</taxon>
    </lineage>
</organism>
<name>A0A2M8L699_9BACT</name>
<keyword evidence="5 11" id="KW-0545">Nucleotide biosynthesis</keyword>
<evidence type="ECO:0000256" key="5">
    <source>
        <dbReference type="ARBA" id="ARBA00022727"/>
    </source>
</evidence>
<dbReference type="GO" id="GO:0006233">
    <property type="term" value="P:dTDP biosynthetic process"/>
    <property type="evidence" value="ECO:0007669"/>
    <property type="project" value="InterPro"/>
</dbReference>
<dbReference type="InterPro" id="IPR027417">
    <property type="entry name" value="P-loop_NTPase"/>
</dbReference>
<evidence type="ECO:0000256" key="1">
    <source>
        <dbReference type="ARBA" id="ARBA00009776"/>
    </source>
</evidence>
<evidence type="ECO:0000259" key="12">
    <source>
        <dbReference type="Pfam" id="PF02223"/>
    </source>
</evidence>
<evidence type="ECO:0000313" key="14">
    <source>
        <dbReference type="Proteomes" id="UP000229500"/>
    </source>
</evidence>
<evidence type="ECO:0000256" key="3">
    <source>
        <dbReference type="ARBA" id="ARBA00017144"/>
    </source>
</evidence>
<comment type="similarity">
    <text evidence="1 11">Belongs to the thymidylate kinase family.</text>
</comment>
<keyword evidence="6 11" id="KW-0547">Nucleotide-binding</keyword>
<dbReference type="InterPro" id="IPR018094">
    <property type="entry name" value="Thymidylate_kinase"/>
</dbReference>
<sequence length="225" mass="25828">MNKGFYIAFEGIEGCGKSTQSELLVAKLRQEFSEQEIVLTREPGGTEISEAIRNVLLNPKISSHQMEPLVEVYLFAAARAQSLREVIKPALERGAVVIADRSIYSSLAYQAFGRELGVDRIWEINLPAIGRTLPDLVILPDIFVETGFARISNQEKDRMEQEKLEFHQKVREGYLFLAQQDENRFLVIDGSLPIETQAELIWERVRTLIPNDEVRRELQIRKERE</sequence>
<keyword evidence="8 11" id="KW-0067">ATP-binding</keyword>
<evidence type="ECO:0000256" key="8">
    <source>
        <dbReference type="ARBA" id="ARBA00022840"/>
    </source>
</evidence>
<keyword evidence="4 11" id="KW-0808">Transferase</keyword>
<comment type="function">
    <text evidence="10 11">Phosphorylation of dTMP to form dTDP in both de novo and salvage pathways of dTTP synthesis.</text>
</comment>
<evidence type="ECO:0000256" key="4">
    <source>
        <dbReference type="ARBA" id="ARBA00022679"/>
    </source>
</evidence>
<dbReference type="PANTHER" id="PTHR10344">
    <property type="entry name" value="THYMIDYLATE KINASE"/>
    <property type="match status" value="1"/>
</dbReference>
<dbReference type="GO" id="GO:0004798">
    <property type="term" value="F:dTMP kinase activity"/>
    <property type="evidence" value="ECO:0007669"/>
    <property type="project" value="UniProtKB-UniRule"/>
</dbReference>
<evidence type="ECO:0000256" key="6">
    <source>
        <dbReference type="ARBA" id="ARBA00022741"/>
    </source>
</evidence>
<dbReference type="GO" id="GO:0005829">
    <property type="term" value="C:cytosol"/>
    <property type="evidence" value="ECO:0007669"/>
    <property type="project" value="TreeGrafter"/>
</dbReference>
<dbReference type="InterPro" id="IPR039430">
    <property type="entry name" value="Thymidylate_kin-like_dom"/>
</dbReference>
<dbReference type="Pfam" id="PF02223">
    <property type="entry name" value="Thymidylate_kin"/>
    <property type="match status" value="1"/>
</dbReference>
<dbReference type="GO" id="GO:0005524">
    <property type="term" value="F:ATP binding"/>
    <property type="evidence" value="ECO:0007669"/>
    <property type="project" value="UniProtKB-UniRule"/>
</dbReference>
<accession>A0A2M8L699</accession>
<dbReference type="EMBL" id="PFEL01000008">
    <property type="protein sequence ID" value="PJE69370.1"/>
    <property type="molecule type" value="Genomic_DNA"/>
</dbReference>
<dbReference type="GO" id="GO:0006235">
    <property type="term" value="P:dTTP biosynthetic process"/>
    <property type="evidence" value="ECO:0007669"/>
    <property type="project" value="UniProtKB-UniRule"/>
</dbReference>
<dbReference type="Proteomes" id="UP000229500">
    <property type="component" value="Unassembled WGS sequence"/>
</dbReference>
<feature type="domain" description="Thymidylate kinase-like" evidence="12">
    <location>
        <begin position="9"/>
        <end position="198"/>
    </location>
</feature>
<protein>
    <recommendedName>
        <fullName evidence="3 11">Thymidylate kinase</fullName>
        <ecNumber evidence="2 11">2.7.4.9</ecNumber>
    </recommendedName>
    <alternativeName>
        <fullName evidence="11">dTMP kinase</fullName>
    </alternativeName>
</protein>
<dbReference type="FunFam" id="3.40.50.300:FF:000225">
    <property type="entry name" value="Thymidylate kinase"/>
    <property type="match status" value="1"/>
</dbReference>
<gene>
    <name evidence="11 13" type="primary">tmk</name>
    <name evidence="13" type="ORF">COU96_00125</name>
</gene>
<dbReference type="PANTHER" id="PTHR10344:SF4">
    <property type="entry name" value="UMP-CMP KINASE 2, MITOCHONDRIAL"/>
    <property type="match status" value="1"/>
</dbReference>
<dbReference type="HAMAP" id="MF_00165">
    <property type="entry name" value="Thymidylate_kinase"/>
    <property type="match status" value="1"/>
</dbReference>
<dbReference type="SUPFAM" id="SSF52540">
    <property type="entry name" value="P-loop containing nucleoside triphosphate hydrolases"/>
    <property type="match status" value="1"/>
</dbReference>
<keyword evidence="7 11" id="KW-0418">Kinase</keyword>
<feature type="binding site" evidence="11">
    <location>
        <begin position="11"/>
        <end position="18"/>
    </location>
    <ligand>
        <name>ATP</name>
        <dbReference type="ChEBI" id="CHEBI:30616"/>
    </ligand>
</feature>
<evidence type="ECO:0000256" key="10">
    <source>
        <dbReference type="ARBA" id="ARBA00057735"/>
    </source>
</evidence>